<sequence length="214" mass="23752">MASRVNSALCAKADAILKFWFGATYPTTLEIRSAVWFARNAEFDASVAASFGDLVHDLGTTSASALLPLLHANPFSVKVATVLCLDQFTRNLYRDDKRAFASDALASTFVLETLAHSEPDFLSRHVLEQAFFLMPLMHSEETAVHARAAELFPPLATRTDDPQLKGMLTQFAKYEVDHKKIIDAYGRYPHRNKVLGRESTPAEIEYLADPNAGF</sequence>
<evidence type="ECO:0000313" key="2">
    <source>
        <dbReference type="Proteomes" id="UP000030762"/>
    </source>
</evidence>
<dbReference type="InterPro" id="IPR010323">
    <property type="entry name" value="DUF924"/>
</dbReference>
<organism evidence="1 2">
    <name type="scientific">Saprolegnia diclina (strain VS20)</name>
    <dbReference type="NCBI Taxonomy" id="1156394"/>
    <lineage>
        <taxon>Eukaryota</taxon>
        <taxon>Sar</taxon>
        <taxon>Stramenopiles</taxon>
        <taxon>Oomycota</taxon>
        <taxon>Saprolegniomycetes</taxon>
        <taxon>Saprolegniales</taxon>
        <taxon>Saprolegniaceae</taxon>
        <taxon>Saprolegnia</taxon>
    </lineage>
</organism>
<protein>
    <recommendedName>
        <fullName evidence="3">DUF924-domain-containing protein</fullName>
    </recommendedName>
</protein>
<dbReference type="SUPFAM" id="SSF48452">
    <property type="entry name" value="TPR-like"/>
    <property type="match status" value="1"/>
</dbReference>
<dbReference type="EMBL" id="JH767148">
    <property type="protein sequence ID" value="EQC36257.1"/>
    <property type="molecule type" value="Genomic_DNA"/>
</dbReference>
<reference evidence="1 2" key="1">
    <citation type="submission" date="2012-04" db="EMBL/GenBank/DDBJ databases">
        <title>The Genome Sequence of Saprolegnia declina VS20.</title>
        <authorList>
            <consortium name="The Broad Institute Genome Sequencing Platform"/>
            <person name="Russ C."/>
            <person name="Nusbaum C."/>
            <person name="Tyler B."/>
            <person name="van West P."/>
            <person name="Dieguez-Uribeondo J."/>
            <person name="de Bruijn I."/>
            <person name="Tripathy S."/>
            <person name="Jiang R."/>
            <person name="Young S.K."/>
            <person name="Zeng Q."/>
            <person name="Gargeya S."/>
            <person name="Fitzgerald M."/>
            <person name="Haas B."/>
            <person name="Abouelleil A."/>
            <person name="Alvarado L."/>
            <person name="Arachchi H.M."/>
            <person name="Berlin A."/>
            <person name="Chapman S.B."/>
            <person name="Goldberg J."/>
            <person name="Griggs A."/>
            <person name="Gujja S."/>
            <person name="Hansen M."/>
            <person name="Howarth C."/>
            <person name="Imamovic A."/>
            <person name="Larimer J."/>
            <person name="McCowen C."/>
            <person name="Montmayeur A."/>
            <person name="Murphy C."/>
            <person name="Neiman D."/>
            <person name="Pearson M."/>
            <person name="Priest M."/>
            <person name="Roberts A."/>
            <person name="Saif S."/>
            <person name="Shea T."/>
            <person name="Sisk P."/>
            <person name="Sykes S."/>
            <person name="Wortman J."/>
            <person name="Nusbaum C."/>
            <person name="Birren B."/>
        </authorList>
    </citation>
    <scope>NUCLEOTIDE SEQUENCE [LARGE SCALE GENOMIC DNA]</scope>
    <source>
        <strain evidence="1 2">VS20</strain>
    </source>
</reference>
<dbReference type="Pfam" id="PF06041">
    <property type="entry name" value="DUF924"/>
    <property type="match status" value="1"/>
</dbReference>
<accession>T0S0L7</accession>
<name>T0S0L7_SAPDV</name>
<dbReference type="InterPro" id="IPR011990">
    <property type="entry name" value="TPR-like_helical_dom_sf"/>
</dbReference>
<dbReference type="Proteomes" id="UP000030762">
    <property type="component" value="Unassembled WGS sequence"/>
</dbReference>
<gene>
    <name evidence="1" type="ORF">SDRG_06362</name>
</gene>
<keyword evidence="2" id="KW-1185">Reference proteome</keyword>
<dbReference type="OrthoDB" id="414698at2759"/>
<dbReference type="eggNOG" id="ENOG502S80R">
    <property type="taxonomic scope" value="Eukaryota"/>
</dbReference>
<dbReference type="RefSeq" id="XP_008610363.1">
    <property type="nucleotide sequence ID" value="XM_008612141.1"/>
</dbReference>
<dbReference type="InParanoid" id="T0S0L7"/>
<dbReference type="GeneID" id="19947089"/>
<dbReference type="Gene3D" id="1.25.40.10">
    <property type="entry name" value="Tetratricopeptide repeat domain"/>
    <property type="match status" value="1"/>
</dbReference>
<dbReference type="AlphaFoldDB" id="T0S0L7"/>
<dbReference type="OMA" id="YMPYMHS"/>
<proteinExistence type="predicted"/>
<evidence type="ECO:0000313" key="1">
    <source>
        <dbReference type="EMBL" id="EQC36257.1"/>
    </source>
</evidence>
<dbReference type="STRING" id="1156394.T0S0L7"/>
<evidence type="ECO:0008006" key="3">
    <source>
        <dbReference type="Google" id="ProtNLM"/>
    </source>
</evidence>
<dbReference type="VEuPathDB" id="FungiDB:SDRG_06362"/>
<dbReference type="Gene3D" id="1.20.58.320">
    <property type="entry name" value="TPR-like"/>
    <property type="match status" value="1"/>
</dbReference>